<feature type="domain" description="AAA+ ATPase" evidence="11">
    <location>
        <begin position="224"/>
        <end position="349"/>
    </location>
</feature>
<reference evidence="13 14" key="1">
    <citation type="submission" date="2019-01" db="EMBL/GenBank/DDBJ databases">
        <title>Sinorhodobacter populi sp. nov. isolated from the symptomatic bark tissue of Populus euramericana canker.</title>
        <authorList>
            <person name="Xu G."/>
        </authorList>
    </citation>
    <scope>NUCLEOTIDE SEQUENCE [LARGE SCALE GENOMIC DNA]</scope>
    <source>
        <strain evidence="13 14">SK2B-1</strain>
    </source>
</reference>
<dbReference type="InterPro" id="IPR057495">
    <property type="entry name" value="AAA_lid_BCS1"/>
</dbReference>
<dbReference type="AlphaFoldDB" id="A0A443JBB8"/>
<keyword evidence="5" id="KW-0378">Hydrolase</keyword>
<evidence type="ECO:0000313" key="13">
    <source>
        <dbReference type="EMBL" id="RWR17782.1"/>
    </source>
</evidence>
<organism evidence="13 14">
    <name type="scientific">Paenirhodobacter populi</name>
    <dbReference type="NCBI Taxonomy" id="2306993"/>
    <lineage>
        <taxon>Bacteria</taxon>
        <taxon>Pseudomonadati</taxon>
        <taxon>Pseudomonadota</taxon>
        <taxon>Alphaproteobacteria</taxon>
        <taxon>Rhodobacterales</taxon>
        <taxon>Rhodobacter group</taxon>
        <taxon>Paenirhodobacter</taxon>
    </lineage>
</organism>
<dbReference type="GO" id="GO:0005524">
    <property type="term" value="F:ATP binding"/>
    <property type="evidence" value="ECO:0007669"/>
    <property type="project" value="UniProtKB-KW"/>
</dbReference>
<name>A0A443JBB8_9RHOB</name>
<keyword evidence="4 10" id="KW-0547">Nucleotide-binding</keyword>
<feature type="domain" description="BCS1 N-terminal" evidence="12">
    <location>
        <begin position="25"/>
        <end position="190"/>
    </location>
</feature>
<dbReference type="InterPro" id="IPR003593">
    <property type="entry name" value="AAA+_ATPase"/>
</dbReference>
<evidence type="ECO:0000259" key="11">
    <source>
        <dbReference type="SMART" id="SM00382"/>
    </source>
</evidence>
<dbReference type="InterPro" id="IPR003960">
    <property type="entry name" value="ATPase_AAA_CS"/>
</dbReference>
<gene>
    <name evidence="13" type="ORF">D2T30_17820</name>
</gene>
<comment type="similarity">
    <text evidence="2">Belongs to the AAA ATPase family. BCS1 subfamily.</text>
</comment>
<dbReference type="SMART" id="SM01024">
    <property type="entry name" value="BCS1_N"/>
    <property type="match status" value="1"/>
</dbReference>
<keyword evidence="6 10" id="KW-0067">ATP-binding</keyword>
<dbReference type="InterPro" id="IPR003959">
    <property type="entry name" value="ATPase_AAA_core"/>
</dbReference>
<dbReference type="SUPFAM" id="SSF52540">
    <property type="entry name" value="P-loop containing nucleoside triphosphate hydrolases"/>
    <property type="match status" value="1"/>
</dbReference>
<protein>
    <submittedName>
        <fullName evidence="13">AAA family ATPase</fullName>
    </submittedName>
</protein>
<dbReference type="GO" id="GO:0016887">
    <property type="term" value="F:ATP hydrolysis activity"/>
    <property type="evidence" value="ECO:0007669"/>
    <property type="project" value="InterPro"/>
</dbReference>
<dbReference type="InterPro" id="IPR050747">
    <property type="entry name" value="Mitochondrial_chaperone_BCS1"/>
</dbReference>
<dbReference type="Pfam" id="PF00004">
    <property type="entry name" value="AAA"/>
    <property type="match status" value="1"/>
</dbReference>
<evidence type="ECO:0000256" key="10">
    <source>
        <dbReference type="RuleBase" id="RU003651"/>
    </source>
</evidence>
<dbReference type="PROSITE" id="PS00674">
    <property type="entry name" value="AAA"/>
    <property type="match status" value="1"/>
</dbReference>
<dbReference type="Pfam" id="PF25426">
    <property type="entry name" value="AAA_lid_BCS1"/>
    <property type="match status" value="1"/>
</dbReference>
<dbReference type="EMBL" id="SAUZ01000024">
    <property type="protein sequence ID" value="RWR17782.1"/>
    <property type="molecule type" value="Genomic_DNA"/>
</dbReference>
<evidence type="ECO:0000256" key="8">
    <source>
        <dbReference type="ARBA" id="ARBA00023136"/>
    </source>
</evidence>
<evidence type="ECO:0000256" key="5">
    <source>
        <dbReference type="ARBA" id="ARBA00022801"/>
    </source>
</evidence>
<evidence type="ECO:0000256" key="7">
    <source>
        <dbReference type="ARBA" id="ARBA00022989"/>
    </source>
</evidence>
<keyword evidence="7" id="KW-1133">Transmembrane helix</keyword>
<comment type="subcellular location">
    <subcellularLocation>
        <location evidence="1">Membrane</location>
        <topology evidence="1">Single-pass membrane protein</topology>
    </subcellularLocation>
</comment>
<evidence type="ECO:0000256" key="9">
    <source>
        <dbReference type="ARBA" id="ARBA00048778"/>
    </source>
</evidence>
<sequence>MTEALQTLLASAMASDIFAGGLALGTIGVTVALGRTAVGVIGRLLSRRLWAQLALDNRSTAYRHLSLWMEANGVLAHVLQVRLTDTRWNAGTSGYAPAPGKHWFIVQGHIARLTRSINEKARVGGSHEQRPMETLEVGLLFGSIATLTGWIDEGARIAALRDRSGPMLHILRDSYWDDVGEVPRRSIDSVVVEDDRALQVLEDMRWFYATSDWYATRGVPWRWGYLFYGPPGTGKSSLIRALTSELGLDIATLDVGRATLTDDALREAMMSAPKRSLIAIEDVDAVFSQREAGDRRGGISFSGLLNAIDGVGAQEGRALVMTTNHLDRLDPALIRPGRADLHVEMGLIGAGTARRLFERFFPGEIALALAFERVIGQERLNPAVVQGWLLAHRDDPGVAARAEALAPVSVRVATAAE</sequence>
<reference evidence="13 14" key="2">
    <citation type="submission" date="2019-01" db="EMBL/GenBank/DDBJ databases">
        <authorList>
            <person name="Li Y."/>
        </authorList>
    </citation>
    <scope>NUCLEOTIDE SEQUENCE [LARGE SCALE GENOMIC DNA]</scope>
    <source>
        <strain evidence="13 14">SK2B-1</strain>
    </source>
</reference>
<evidence type="ECO:0000256" key="3">
    <source>
        <dbReference type="ARBA" id="ARBA00022692"/>
    </source>
</evidence>
<dbReference type="SMART" id="SM00382">
    <property type="entry name" value="AAA"/>
    <property type="match status" value="1"/>
</dbReference>
<evidence type="ECO:0000256" key="2">
    <source>
        <dbReference type="ARBA" id="ARBA00007448"/>
    </source>
</evidence>
<keyword evidence="8" id="KW-0472">Membrane</keyword>
<comment type="catalytic activity">
    <reaction evidence="9">
        <text>ATP + H2O = ADP + phosphate + H(+)</text>
        <dbReference type="Rhea" id="RHEA:13065"/>
        <dbReference type="ChEBI" id="CHEBI:15377"/>
        <dbReference type="ChEBI" id="CHEBI:15378"/>
        <dbReference type="ChEBI" id="CHEBI:30616"/>
        <dbReference type="ChEBI" id="CHEBI:43474"/>
        <dbReference type="ChEBI" id="CHEBI:456216"/>
    </reaction>
    <physiologicalReaction direction="left-to-right" evidence="9">
        <dbReference type="Rhea" id="RHEA:13066"/>
    </physiologicalReaction>
</comment>
<dbReference type="InterPro" id="IPR027417">
    <property type="entry name" value="P-loop_NTPase"/>
</dbReference>
<proteinExistence type="inferred from homology"/>
<accession>A0A443JBB8</accession>
<evidence type="ECO:0000259" key="12">
    <source>
        <dbReference type="SMART" id="SM01024"/>
    </source>
</evidence>
<keyword evidence="3" id="KW-0812">Transmembrane</keyword>
<evidence type="ECO:0000256" key="4">
    <source>
        <dbReference type="ARBA" id="ARBA00022741"/>
    </source>
</evidence>
<evidence type="ECO:0000313" key="14">
    <source>
        <dbReference type="Proteomes" id="UP000284476"/>
    </source>
</evidence>
<dbReference type="PANTHER" id="PTHR23070">
    <property type="entry name" value="BCS1 AAA-TYPE ATPASE"/>
    <property type="match status" value="1"/>
</dbReference>
<evidence type="ECO:0000256" key="1">
    <source>
        <dbReference type="ARBA" id="ARBA00004167"/>
    </source>
</evidence>
<comment type="caution">
    <text evidence="13">The sequence shown here is derived from an EMBL/GenBank/DDBJ whole genome shotgun (WGS) entry which is preliminary data.</text>
</comment>
<dbReference type="GO" id="GO:0016020">
    <property type="term" value="C:membrane"/>
    <property type="evidence" value="ECO:0007669"/>
    <property type="project" value="UniProtKB-SubCell"/>
</dbReference>
<dbReference type="Proteomes" id="UP000284476">
    <property type="component" value="Unassembled WGS sequence"/>
</dbReference>
<dbReference type="InterPro" id="IPR014851">
    <property type="entry name" value="BCS1_N"/>
</dbReference>
<dbReference type="Pfam" id="PF08740">
    <property type="entry name" value="BCS1_N"/>
    <property type="match status" value="1"/>
</dbReference>
<evidence type="ECO:0000256" key="6">
    <source>
        <dbReference type="ARBA" id="ARBA00022840"/>
    </source>
</evidence>
<dbReference type="Gene3D" id="3.40.50.300">
    <property type="entry name" value="P-loop containing nucleotide triphosphate hydrolases"/>
    <property type="match status" value="1"/>
</dbReference>